<comment type="catalytic activity">
    <reaction evidence="9">
        <text>L-seryl-[protein] + ATP = O-phospho-L-seryl-[protein] + ADP + H(+)</text>
        <dbReference type="Rhea" id="RHEA:17989"/>
        <dbReference type="Rhea" id="RHEA-COMP:9863"/>
        <dbReference type="Rhea" id="RHEA-COMP:11604"/>
        <dbReference type="ChEBI" id="CHEBI:15378"/>
        <dbReference type="ChEBI" id="CHEBI:29999"/>
        <dbReference type="ChEBI" id="CHEBI:30616"/>
        <dbReference type="ChEBI" id="CHEBI:83421"/>
        <dbReference type="ChEBI" id="CHEBI:456216"/>
        <dbReference type="EC" id="2.7.11.1"/>
    </reaction>
</comment>
<keyword evidence="5" id="KW-0547">Nucleotide-binding</keyword>
<evidence type="ECO:0000256" key="5">
    <source>
        <dbReference type="ARBA" id="ARBA00022741"/>
    </source>
</evidence>
<evidence type="ECO:0000259" key="11">
    <source>
        <dbReference type="PROSITE" id="PS50011"/>
    </source>
</evidence>
<organism evidence="12 13">
    <name type="scientific">Arabis nemorensis</name>
    <dbReference type="NCBI Taxonomy" id="586526"/>
    <lineage>
        <taxon>Eukaryota</taxon>
        <taxon>Viridiplantae</taxon>
        <taxon>Streptophyta</taxon>
        <taxon>Embryophyta</taxon>
        <taxon>Tracheophyta</taxon>
        <taxon>Spermatophyta</taxon>
        <taxon>Magnoliopsida</taxon>
        <taxon>eudicotyledons</taxon>
        <taxon>Gunneridae</taxon>
        <taxon>Pentapetalae</taxon>
        <taxon>rosids</taxon>
        <taxon>malvids</taxon>
        <taxon>Brassicales</taxon>
        <taxon>Brassicaceae</taxon>
        <taxon>Arabideae</taxon>
        <taxon>Arabis</taxon>
    </lineage>
</organism>
<feature type="region of interest" description="Disordered" evidence="10">
    <location>
        <begin position="461"/>
        <end position="509"/>
    </location>
</feature>
<keyword evidence="4" id="KW-0808">Transferase</keyword>
<evidence type="ECO:0000313" key="12">
    <source>
        <dbReference type="EMBL" id="VVB02310.1"/>
    </source>
</evidence>
<dbReference type="Gene3D" id="3.30.200.20">
    <property type="entry name" value="Phosphorylase Kinase, domain 1"/>
    <property type="match status" value="1"/>
</dbReference>
<dbReference type="FunFam" id="1.10.510.10:FF:000028">
    <property type="entry name" value="serine/threonine-protein kinase D6PK-like"/>
    <property type="match status" value="1"/>
</dbReference>
<keyword evidence="7" id="KW-0067">ATP-binding</keyword>
<accession>A0A565BN24</accession>
<comment type="similarity">
    <text evidence="1">Belongs to the protein kinase superfamily. AGC Ser/Thr protein kinase family.</text>
</comment>
<dbReference type="PANTHER" id="PTHR45637">
    <property type="entry name" value="FLIPPASE KINASE 1-RELATED"/>
    <property type="match status" value="1"/>
</dbReference>
<dbReference type="PROSITE" id="PS00108">
    <property type="entry name" value="PROTEIN_KINASE_ST"/>
    <property type="match status" value="1"/>
</dbReference>
<proteinExistence type="inferred from homology"/>
<evidence type="ECO:0000256" key="3">
    <source>
        <dbReference type="ARBA" id="ARBA00022527"/>
    </source>
</evidence>
<keyword evidence="13" id="KW-1185">Reference proteome</keyword>
<evidence type="ECO:0000256" key="1">
    <source>
        <dbReference type="ARBA" id="ARBA00009903"/>
    </source>
</evidence>
<dbReference type="InterPro" id="IPR008271">
    <property type="entry name" value="Ser/Thr_kinase_AS"/>
</dbReference>
<feature type="compositionally biased region" description="Low complexity" evidence="10">
    <location>
        <begin position="76"/>
        <end position="87"/>
    </location>
</feature>
<dbReference type="InterPro" id="IPR000719">
    <property type="entry name" value="Prot_kinase_dom"/>
</dbReference>
<dbReference type="Pfam" id="PF00069">
    <property type="entry name" value="Pkinase"/>
    <property type="match status" value="2"/>
</dbReference>
<comment type="caution">
    <text evidence="12">The sequence shown here is derived from an EMBL/GenBank/DDBJ whole genome shotgun (WGS) entry which is preliminary data.</text>
</comment>
<dbReference type="GO" id="GO:0005524">
    <property type="term" value="F:ATP binding"/>
    <property type="evidence" value="ECO:0007669"/>
    <property type="project" value="UniProtKB-KW"/>
</dbReference>
<feature type="region of interest" description="Disordered" evidence="10">
    <location>
        <begin position="71"/>
        <end position="90"/>
    </location>
</feature>
<feature type="domain" description="Protein kinase" evidence="11">
    <location>
        <begin position="549"/>
        <end position="888"/>
    </location>
</feature>
<dbReference type="PROSITE" id="PS50011">
    <property type="entry name" value="PROTEIN_KINASE_DOM"/>
    <property type="match status" value="1"/>
</dbReference>
<dbReference type="GO" id="GO:0004674">
    <property type="term" value="F:protein serine/threonine kinase activity"/>
    <property type="evidence" value="ECO:0007669"/>
    <property type="project" value="UniProtKB-KW"/>
</dbReference>
<evidence type="ECO:0000313" key="13">
    <source>
        <dbReference type="Proteomes" id="UP000489600"/>
    </source>
</evidence>
<reference evidence="12" key="1">
    <citation type="submission" date="2019-07" db="EMBL/GenBank/DDBJ databases">
        <authorList>
            <person name="Dittberner H."/>
        </authorList>
    </citation>
    <scope>NUCLEOTIDE SEQUENCE [LARGE SCALE GENOMIC DNA]</scope>
</reference>
<keyword evidence="6" id="KW-0418">Kinase</keyword>
<dbReference type="EMBL" id="CABITT030000004">
    <property type="protein sequence ID" value="VVB02310.1"/>
    <property type="molecule type" value="Genomic_DNA"/>
</dbReference>
<dbReference type="Gene3D" id="1.10.510.10">
    <property type="entry name" value="Transferase(Phosphotransferase) domain 1"/>
    <property type="match status" value="2"/>
</dbReference>
<name>A0A565BN24_9BRAS</name>
<protein>
    <recommendedName>
        <fullName evidence="2">non-specific serine/threonine protein kinase</fullName>
        <ecNumber evidence="2">2.7.11.1</ecNumber>
    </recommendedName>
</protein>
<evidence type="ECO:0000256" key="9">
    <source>
        <dbReference type="ARBA" id="ARBA00048679"/>
    </source>
</evidence>
<dbReference type="Proteomes" id="UP000489600">
    <property type="component" value="Unassembled WGS sequence"/>
</dbReference>
<evidence type="ECO:0000256" key="4">
    <source>
        <dbReference type="ARBA" id="ARBA00022679"/>
    </source>
</evidence>
<evidence type="ECO:0000256" key="7">
    <source>
        <dbReference type="ARBA" id="ARBA00022840"/>
    </source>
</evidence>
<dbReference type="CDD" id="cd05574">
    <property type="entry name" value="STKc_phototropin_like"/>
    <property type="match status" value="1"/>
</dbReference>
<evidence type="ECO:0000256" key="2">
    <source>
        <dbReference type="ARBA" id="ARBA00012513"/>
    </source>
</evidence>
<evidence type="ECO:0000256" key="8">
    <source>
        <dbReference type="ARBA" id="ARBA00047899"/>
    </source>
</evidence>
<dbReference type="EC" id="2.7.11.1" evidence="2"/>
<sequence>MGSFVGGCEIVEEKDVVRLGKHSGRYCNKPALGSSRDMECPALNPGGCQGSMEYDIDQLFQSITIKPSSTRGVMGSSFHHPSRSSSPCAMKNHFHMGTPRSPRVGHSDSISLKQALRDLCISKASEMAAQKRLSKSAAASPRVSESDRIKSLYRQVLNESAGRSGLPVDKGKSLVEISLTPVDDIPSSSQSVPQLFDVLETEPSSSICEPSQDEILLRVNGDGFGLKTVSLSVSNTSGSCLSSGNGDYKIGIDENATSPPHVVTEDGLVEIDKHVTSLPPFSGRKVNAEELGKSIVSSARVKSEPTALDVGLKGELDSASSSSGTENRQLVSKVTRNIPRPKPRPKKKILLKKKLKIAVASATKMVEEVDISLEPSASQLLCQSCHCALKSISTENHPPTNTEKCSSGLSSFSKTVSIEANQESLASPRLIRIVKCDKEANKDSSDSCEVSVSREADIVMKQDVSPSNYSGNGDADEKKKENPSSSEKFDFSLSSKDSIGDYSSSTSMSEESNLSRFSCANKPHMSMDVRWEAIKHVKLQYGSLGLRHFNLLKKLGCGDIGTVYLAELVGTNCLFAIKVMDNDFLARRKKTPRAQAERAILKMLDHPFLPTLYAQFTSDNLSCLVMEYCPGGDLHVLRQKQLSRCFSEPAARFYVAEILLALEYLHMLGVIYRDLKPENILVREDGHIMLTDFDLSLRCEVNPTLLRSTSPPGQDPARMSGPYNTSNCIEPLCIEPSCRVPCFSPRLPSIQARNSKPRKPKRPDLLTQQFRSLPQLVAEPTEARSNSFVGTHEYLAPEIIKGEGHGAAVDWWTFGVLLYELIYGKTPFKGYDNEETLSNVMFQNLKFPDSPLVSFQAKDLIRRLLVKDPESRLGSEKGAAEIKRHHFFEGLNWALIRCAVPPELPDIYENGATEVTSPEGNNRFLECKAIGDHLEFELF</sequence>
<keyword evidence="3" id="KW-0723">Serine/threonine-protein kinase</keyword>
<dbReference type="AlphaFoldDB" id="A0A565BN24"/>
<feature type="compositionally biased region" description="Low complexity" evidence="10">
    <location>
        <begin position="491"/>
        <end position="509"/>
    </location>
</feature>
<gene>
    <name evidence="12" type="ORF">ANE_LOCUS12754</name>
</gene>
<evidence type="ECO:0000256" key="6">
    <source>
        <dbReference type="ARBA" id="ARBA00022777"/>
    </source>
</evidence>
<comment type="catalytic activity">
    <reaction evidence="8">
        <text>L-threonyl-[protein] + ATP = O-phospho-L-threonyl-[protein] + ADP + H(+)</text>
        <dbReference type="Rhea" id="RHEA:46608"/>
        <dbReference type="Rhea" id="RHEA-COMP:11060"/>
        <dbReference type="Rhea" id="RHEA-COMP:11605"/>
        <dbReference type="ChEBI" id="CHEBI:15378"/>
        <dbReference type="ChEBI" id="CHEBI:30013"/>
        <dbReference type="ChEBI" id="CHEBI:30616"/>
        <dbReference type="ChEBI" id="CHEBI:61977"/>
        <dbReference type="ChEBI" id="CHEBI:456216"/>
        <dbReference type="EC" id="2.7.11.1"/>
    </reaction>
</comment>
<dbReference type="SMART" id="SM00220">
    <property type="entry name" value="S_TKc"/>
    <property type="match status" value="1"/>
</dbReference>
<dbReference type="FunFam" id="1.10.510.10:FF:000020">
    <property type="entry name" value="serine/threonine-protein kinase D6PK-like"/>
    <property type="match status" value="1"/>
</dbReference>
<dbReference type="FunFam" id="3.30.200.20:FF:000032">
    <property type="entry name" value="Serine/threonine-protein kinase D6PK-like"/>
    <property type="match status" value="1"/>
</dbReference>
<dbReference type="OrthoDB" id="432483at2759"/>
<dbReference type="SUPFAM" id="SSF56112">
    <property type="entry name" value="Protein kinase-like (PK-like)"/>
    <property type="match status" value="1"/>
</dbReference>
<evidence type="ECO:0000256" key="10">
    <source>
        <dbReference type="SAM" id="MobiDB-lite"/>
    </source>
</evidence>
<dbReference type="InterPro" id="IPR011009">
    <property type="entry name" value="Kinase-like_dom_sf"/>
</dbReference>
<feature type="compositionally biased region" description="Basic and acidic residues" evidence="10">
    <location>
        <begin position="475"/>
        <end position="490"/>
    </location>
</feature>